<dbReference type="EMBL" id="AP009387">
    <property type="protein sequence ID" value="BAG47583.1"/>
    <property type="molecule type" value="Genomic_DNA"/>
</dbReference>
<dbReference type="Proteomes" id="UP000008815">
    <property type="component" value="Chromosome 3"/>
</dbReference>
<keyword evidence="1" id="KW-1133">Transmembrane helix</keyword>
<accession>A0A0H3KQH5</accession>
<dbReference type="GO" id="GO:0005886">
    <property type="term" value="C:plasma membrane"/>
    <property type="evidence" value="ECO:0007669"/>
    <property type="project" value="TreeGrafter"/>
</dbReference>
<dbReference type="PANTHER" id="PTHR30438">
    <property type="entry name" value="36 KDA ANTIGEN-RELATED"/>
    <property type="match status" value="1"/>
</dbReference>
<sequence length="332" mass="35282">MVDRVQMNKRRSWAIAAVVAVGLAGAGAWWVHDRRGAWPDDIAFANGRLEMARIDVAVKYGGRVVELPVHEGDVLAAGAVVAREDDSELLAQLDAASASRTRAAGAATRARAEVDASAANERLAGLEWTETSKLFGDGQVSGVERQRRRFALDGAEAGQQAARSGLDEAHAAIAEADAQIARLKTVLADTTIRAPIAGRVEYRIVEVGAVLPAGGRVATMLNPDDIYFTIFLPAPQAGKLAIGADARIVLDAFPNEPIPARIGFVSSDAQFTPKYVETAGERAKLMYRVKLQLPVDVARRLAPRLKAGLTGNGFVRLDGAHPWPAALAVRGS</sequence>
<evidence type="ECO:0000313" key="3">
    <source>
        <dbReference type="Proteomes" id="UP000008815"/>
    </source>
</evidence>
<dbReference type="GeneID" id="93172845"/>
<keyword evidence="1" id="KW-0812">Transmembrane</keyword>
<dbReference type="STRING" id="395019.BMULJ_05771"/>
<dbReference type="AlphaFoldDB" id="A0A0H3KQH5"/>
<reference evidence="2 3" key="1">
    <citation type="submission" date="2007-04" db="EMBL/GenBank/DDBJ databases">
        <title>Complete genome sequence of Burkholderia multivorans ATCC 17616.</title>
        <authorList>
            <person name="Ohtsubo Y."/>
            <person name="Yamashita A."/>
            <person name="Kurokawa K."/>
            <person name="Takami H."/>
            <person name="Yuhara S."/>
            <person name="Nishiyama E."/>
            <person name="Endo R."/>
            <person name="Miyazaki R."/>
            <person name="Ono A."/>
            <person name="Yano K."/>
            <person name="Ito M."/>
            <person name="Sota M."/>
            <person name="Yuji N."/>
            <person name="Hattori M."/>
            <person name="Tsuda M."/>
        </authorList>
    </citation>
    <scope>NUCLEOTIDE SEQUENCE [LARGE SCALE GENOMIC DNA]</scope>
    <source>
        <strain evidence="3">ATCC 17616 / 249</strain>
    </source>
</reference>
<evidence type="ECO:0000313" key="2">
    <source>
        <dbReference type="EMBL" id="BAG47583.1"/>
    </source>
</evidence>
<gene>
    <name evidence="2" type="ordered locus">BMULJ_05771</name>
</gene>
<evidence type="ECO:0000256" key="1">
    <source>
        <dbReference type="SAM" id="Phobius"/>
    </source>
</evidence>
<feature type="transmembrane region" description="Helical" evidence="1">
    <location>
        <begin position="12"/>
        <end position="31"/>
    </location>
</feature>
<protein>
    <submittedName>
        <fullName evidence="2">HlyD family secretion protein</fullName>
    </submittedName>
</protein>
<dbReference type="Gene3D" id="2.40.50.100">
    <property type="match status" value="1"/>
</dbReference>
<dbReference type="RefSeq" id="WP_011880250.1">
    <property type="nucleotide sequence ID" value="NC_010087.1"/>
</dbReference>
<dbReference type="PANTHER" id="PTHR30438:SF2">
    <property type="entry name" value="MEMBRANE PROTEIN"/>
    <property type="match status" value="1"/>
</dbReference>
<name>A0A0H3KQH5_BURM1</name>
<dbReference type="SUPFAM" id="SSF111369">
    <property type="entry name" value="HlyD-like secretion proteins"/>
    <property type="match status" value="1"/>
</dbReference>
<dbReference type="KEGG" id="bmu:Bmul_5751"/>
<dbReference type="eggNOG" id="COG1566">
    <property type="taxonomic scope" value="Bacteria"/>
</dbReference>
<keyword evidence="3" id="KW-1185">Reference proteome</keyword>
<keyword evidence="1" id="KW-0472">Membrane</keyword>
<dbReference type="Gene3D" id="2.40.30.170">
    <property type="match status" value="1"/>
</dbReference>
<dbReference type="HOGENOM" id="CLU_018816_6_0_4"/>
<proteinExistence type="predicted"/>
<organism evidence="2 3">
    <name type="scientific">Burkholderia multivorans (strain ATCC 17616 / 249)</name>
    <dbReference type="NCBI Taxonomy" id="395019"/>
    <lineage>
        <taxon>Bacteria</taxon>
        <taxon>Pseudomonadati</taxon>
        <taxon>Pseudomonadota</taxon>
        <taxon>Betaproteobacteria</taxon>
        <taxon>Burkholderiales</taxon>
        <taxon>Burkholderiaceae</taxon>
        <taxon>Burkholderia</taxon>
        <taxon>Burkholderia cepacia complex</taxon>
    </lineage>
</organism>
<dbReference type="KEGG" id="bmj:BMULJ_05771"/>